<dbReference type="GO" id="GO:0004364">
    <property type="term" value="F:glutathione transferase activity"/>
    <property type="evidence" value="ECO:0007669"/>
    <property type="project" value="InterPro"/>
</dbReference>
<dbReference type="FunFam" id="3.40.30.10:FF:000296">
    <property type="entry name" value="Glutathione S-transferase"/>
    <property type="match status" value="1"/>
</dbReference>
<dbReference type="SUPFAM" id="SSF52833">
    <property type="entry name" value="Thioredoxin-like"/>
    <property type="match status" value="1"/>
</dbReference>
<dbReference type="Gene3D" id="3.40.30.10">
    <property type="entry name" value="Glutaredoxin"/>
    <property type="match status" value="1"/>
</dbReference>
<dbReference type="OMA" id="AYSCPFA"/>
<dbReference type="Pfam" id="PF13410">
    <property type="entry name" value="GST_C_2"/>
    <property type="match status" value="1"/>
</dbReference>
<dbReference type="InterPro" id="IPR016639">
    <property type="entry name" value="GST_Omega/GSH"/>
</dbReference>
<dbReference type="Proteomes" id="UP000002640">
    <property type="component" value="Unassembled WGS sequence"/>
</dbReference>
<proteinExistence type="predicted"/>
<dbReference type="RefSeq" id="XP_009527031.1">
    <property type="nucleotide sequence ID" value="XM_009528736.1"/>
</dbReference>
<accession>G4ZG69</accession>
<dbReference type="InterPro" id="IPR010987">
    <property type="entry name" value="Glutathione-S-Trfase_C-like"/>
</dbReference>
<organism evidence="3 4">
    <name type="scientific">Phytophthora sojae (strain P6497)</name>
    <name type="common">Soybean stem and root rot agent</name>
    <name type="synonym">Phytophthora megasperma f. sp. glycines</name>
    <dbReference type="NCBI Taxonomy" id="1094619"/>
    <lineage>
        <taxon>Eukaryota</taxon>
        <taxon>Sar</taxon>
        <taxon>Stramenopiles</taxon>
        <taxon>Oomycota</taxon>
        <taxon>Peronosporomycetes</taxon>
        <taxon>Peronosporales</taxon>
        <taxon>Peronosporaceae</taxon>
        <taxon>Phytophthora</taxon>
    </lineage>
</organism>
<dbReference type="InterPro" id="IPR036282">
    <property type="entry name" value="Glutathione-S-Trfase_C_sf"/>
</dbReference>
<feature type="region of interest" description="Disordered" evidence="1">
    <location>
        <begin position="62"/>
        <end position="93"/>
    </location>
</feature>
<evidence type="ECO:0000256" key="1">
    <source>
        <dbReference type="SAM" id="MobiDB-lite"/>
    </source>
</evidence>
<evidence type="ECO:0000259" key="2">
    <source>
        <dbReference type="PROSITE" id="PS50405"/>
    </source>
</evidence>
<dbReference type="EMBL" id="JH159154">
    <property type="protein sequence ID" value="EGZ17973.1"/>
    <property type="molecule type" value="Genomic_DNA"/>
</dbReference>
<sequence length="316" mass="34819">MAASKPAPYDLKIEPNADAKFPAEKGRYHLYVAYSCPFASRSLAARNLLGLEDVIGLSVAHPVPQKTKPDDENDSHSGWAFIDPAKTPTVTGKNGKEFSTADCIPDTVNGAKFARDLYEKVDPTSRTFSVPILWDKKTQTIVSEESAGILRTLDSGFRDLVPSNFNLYPEELRTEIDAANDGVVTEITMGFFKKLFARTPEDAAASEAKVFEGLAKLNELLATKRYLVGSSVTEADVRLFHTLIRLDVFQKKANEKQLADFLNVVGYLRDLYQIPGLKSTVNWNHLKISAENTQPGVAVEGPLVDYEAAHERALLA</sequence>
<name>G4ZG69_PHYSP</name>
<dbReference type="InParanoid" id="G4ZG69"/>
<dbReference type="InterPro" id="IPR036249">
    <property type="entry name" value="Thioredoxin-like_sf"/>
</dbReference>
<dbReference type="GeneID" id="20638647"/>
<dbReference type="SMR" id="G4ZG69"/>
<dbReference type="KEGG" id="psoj:PHYSODRAFT_255732"/>
<dbReference type="AlphaFoldDB" id="G4ZG69"/>
<evidence type="ECO:0000313" key="3">
    <source>
        <dbReference type="EMBL" id="EGZ17973.1"/>
    </source>
</evidence>
<dbReference type="PANTHER" id="PTHR32419:SF6">
    <property type="entry name" value="GLUTATHIONE S-TRANSFERASE OMEGA-LIKE 1-RELATED"/>
    <property type="match status" value="1"/>
</dbReference>
<dbReference type="PANTHER" id="PTHR32419">
    <property type="entry name" value="GLUTATHIONYL-HYDROQUINONE REDUCTASE"/>
    <property type="match status" value="1"/>
</dbReference>
<dbReference type="PROSITE" id="PS50405">
    <property type="entry name" value="GST_CTER"/>
    <property type="match status" value="1"/>
</dbReference>
<gene>
    <name evidence="3" type="ORF">PHYSODRAFT_255732</name>
</gene>
<feature type="domain" description="GST C-terminal" evidence="2">
    <location>
        <begin position="169"/>
        <end position="299"/>
    </location>
</feature>
<evidence type="ECO:0000313" key="4">
    <source>
        <dbReference type="Proteomes" id="UP000002640"/>
    </source>
</evidence>
<dbReference type="SUPFAM" id="SSF47616">
    <property type="entry name" value="GST C-terminal domain-like"/>
    <property type="match status" value="1"/>
</dbReference>
<dbReference type="Gene3D" id="1.20.1050.10">
    <property type="match status" value="1"/>
</dbReference>
<reference evidence="3 4" key="1">
    <citation type="journal article" date="2006" name="Science">
        <title>Phytophthora genome sequences uncover evolutionary origins and mechanisms of pathogenesis.</title>
        <authorList>
            <person name="Tyler B.M."/>
            <person name="Tripathy S."/>
            <person name="Zhang X."/>
            <person name="Dehal P."/>
            <person name="Jiang R.H."/>
            <person name="Aerts A."/>
            <person name="Arredondo F.D."/>
            <person name="Baxter L."/>
            <person name="Bensasson D."/>
            <person name="Beynon J.L."/>
            <person name="Chapman J."/>
            <person name="Damasceno C.M."/>
            <person name="Dorrance A.E."/>
            <person name="Dou D."/>
            <person name="Dickerman A.W."/>
            <person name="Dubchak I.L."/>
            <person name="Garbelotto M."/>
            <person name="Gijzen M."/>
            <person name="Gordon S.G."/>
            <person name="Govers F."/>
            <person name="Grunwald N.J."/>
            <person name="Huang W."/>
            <person name="Ivors K.L."/>
            <person name="Jones R.W."/>
            <person name="Kamoun S."/>
            <person name="Krampis K."/>
            <person name="Lamour K.H."/>
            <person name="Lee M.K."/>
            <person name="McDonald W.H."/>
            <person name="Medina M."/>
            <person name="Meijer H.J."/>
            <person name="Nordberg E.K."/>
            <person name="Maclean D.J."/>
            <person name="Ospina-Giraldo M.D."/>
            <person name="Morris P.F."/>
            <person name="Phuntumart V."/>
            <person name="Putnam N.H."/>
            <person name="Rash S."/>
            <person name="Rose J.K."/>
            <person name="Sakihama Y."/>
            <person name="Salamov A.A."/>
            <person name="Savidor A."/>
            <person name="Scheuring C.F."/>
            <person name="Smith B.M."/>
            <person name="Sobral B.W."/>
            <person name="Terry A."/>
            <person name="Torto-Alalibo T.A."/>
            <person name="Win J."/>
            <person name="Xu Z."/>
            <person name="Zhang H."/>
            <person name="Grigoriev I.V."/>
            <person name="Rokhsar D.S."/>
            <person name="Boore J.L."/>
        </authorList>
    </citation>
    <scope>NUCLEOTIDE SEQUENCE [LARGE SCALE GENOMIC DNA]</scope>
    <source>
        <strain evidence="3 4">P6497</strain>
    </source>
</reference>
<dbReference type="GO" id="GO:0005737">
    <property type="term" value="C:cytoplasm"/>
    <property type="evidence" value="ECO:0007669"/>
    <property type="project" value="TreeGrafter"/>
</dbReference>
<keyword evidence="4" id="KW-1185">Reference proteome</keyword>
<protein>
    <recommendedName>
        <fullName evidence="2">GST C-terminal domain-containing protein</fullName>
    </recommendedName>
</protein>